<name>A0AA40C3P2_9PEZI</name>
<keyword evidence="8" id="KW-0378">Hydrolase</keyword>
<dbReference type="AlphaFoldDB" id="A0AA40C3P2"/>
<dbReference type="InterPro" id="IPR017907">
    <property type="entry name" value="Znf_RING_CS"/>
</dbReference>
<keyword evidence="3" id="KW-0862">Zinc</keyword>
<dbReference type="SMART" id="SM00464">
    <property type="entry name" value="LON"/>
    <property type="match status" value="1"/>
</dbReference>
<dbReference type="InterPro" id="IPR001841">
    <property type="entry name" value="Znf_RING"/>
</dbReference>
<dbReference type="InterPro" id="IPR027370">
    <property type="entry name" value="Znf-RING_euk"/>
</dbReference>
<dbReference type="InterPro" id="IPR046336">
    <property type="entry name" value="Lon_prtase_N_sf"/>
</dbReference>
<dbReference type="Pfam" id="PF13445">
    <property type="entry name" value="zf-RING_UBOX"/>
    <property type="match status" value="1"/>
</dbReference>
<reference evidence="8" key="1">
    <citation type="submission" date="2023-06" db="EMBL/GenBank/DDBJ databases">
        <title>Genome-scale phylogeny and comparative genomics of the fungal order Sordariales.</title>
        <authorList>
            <consortium name="Lawrence Berkeley National Laboratory"/>
            <person name="Hensen N."/>
            <person name="Bonometti L."/>
            <person name="Westerberg I."/>
            <person name="Brannstrom I.O."/>
            <person name="Guillou S."/>
            <person name="Cros-Aarteil S."/>
            <person name="Calhoun S."/>
            <person name="Haridas S."/>
            <person name="Kuo A."/>
            <person name="Mondo S."/>
            <person name="Pangilinan J."/>
            <person name="Riley R."/>
            <person name="Labutti K."/>
            <person name="Andreopoulos B."/>
            <person name="Lipzen A."/>
            <person name="Chen C."/>
            <person name="Yanf M."/>
            <person name="Daum C."/>
            <person name="Ng V."/>
            <person name="Clum A."/>
            <person name="Steindorff A."/>
            <person name="Ohm R."/>
            <person name="Martin F."/>
            <person name="Silar P."/>
            <person name="Natvig D."/>
            <person name="Lalanne C."/>
            <person name="Gautier V."/>
            <person name="Ament-Velasquez S.L."/>
            <person name="Kruys A."/>
            <person name="Hutchinson M.I."/>
            <person name="Powell A.J."/>
            <person name="Barry K."/>
            <person name="Miller A.N."/>
            <person name="Grigoriev I.V."/>
            <person name="Debuchy R."/>
            <person name="Gladieux P."/>
            <person name="Thoren M.H."/>
            <person name="Johannesson H."/>
        </authorList>
    </citation>
    <scope>NUCLEOTIDE SEQUENCE</scope>
    <source>
        <strain evidence="8">CBS 606.72</strain>
    </source>
</reference>
<dbReference type="InterPro" id="IPR013083">
    <property type="entry name" value="Znf_RING/FYVE/PHD"/>
</dbReference>
<dbReference type="GO" id="GO:0061630">
    <property type="term" value="F:ubiquitin protein ligase activity"/>
    <property type="evidence" value="ECO:0007669"/>
    <property type="project" value="TreeGrafter"/>
</dbReference>
<dbReference type="SMART" id="SM00184">
    <property type="entry name" value="RING"/>
    <property type="match status" value="2"/>
</dbReference>
<keyword evidence="8" id="KW-0645">Protease</keyword>
<dbReference type="Gene3D" id="1.20.58.1480">
    <property type="match status" value="1"/>
</dbReference>
<evidence type="ECO:0000259" key="6">
    <source>
        <dbReference type="PROSITE" id="PS50089"/>
    </source>
</evidence>
<dbReference type="Pfam" id="PF02190">
    <property type="entry name" value="LON_substr_bdg"/>
    <property type="match status" value="1"/>
</dbReference>
<dbReference type="PROSITE" id="PS51787">
    <property type="entry name" value="LON_N"/>
    <property type="match status" value="1"/>
</dbReference>
<accession>A0AA40C3P2</accession>
<dbReference type="Proteomes" id="UP001175000">
    <property type="component" value="Unassembled WGS sequence"/>
</dbReference>
<keyword evidence="9" id="KW-1185">Reference proteome</keyword>
<evidence type="ECO:0000256" key="1">
    <source>
        <dbReference type="ARBA" id="ARBA00022723"/>
    </source>
</evidence>
<gene>
    <name evidence="8" type="ORF">B0T14DRAFT_536485</name>
</gene>
<dbReference type="SUPFAM" id="SSF88697">
    <property type="entry name" value="PUA domain-like"/>
    <property type="match status" value="1"/>
</dbReference>
<dbReference type="SUPFAM" id="SSF57850">
    <property type="entry name" value="RING/U-box"/>
    <property type="match status" value="2"/>
</dbReference>
<sequence length="538" mass="60536">MIVFAAGKLSPEQIRQVIRLIQCPVCSLPLKDPYTLPCGGAICKRCLPGPHQRADISFFATSDRLQGIWCPVPGCGKEHAFGDCGPDVAVGRIIDIISAKLGNELDMAPASKVTTHISVKDSWVEAGVPTLRTPEMRSMLVSGGRVLAAYVMAKEGDLEYDAEVTYGPATEDQATCDARLLSALKEGARAEADCQICYALFYDPVTTPCGHTFCRSCLQRVLDHARYCAVCRRPLTIQPVAYPESSSSNQLLTKMITYFWADLLDERRRAVIMERISDGNREYDIAVFICTLSFPSMPTFLHVFEARYRLMIRRALEGDRTFGMVLGSEEGFMKVGTVLRIVNVEFFADGRSLLETVGVSRFRILDHGTLDGYVVAKIEKINDISMAEEEELEAFDIRAGRSRENSVSGEPEPRSTTPPPTALRVPTSHEEIARMPTRDLMEFGKAFVSRMREQSADWLQARRFTIYGECPDDPARFPWWLASMLPVRETEKYRLLSTTSVRERLKICCGWILEWQEATWWFTFAGSKVYRGSPRRPR</sequence>
<feature type="region of interest" description="Disordered" evidence="5">
    <location>
        <begin position="398"/>
        <end position="426"/>
    </location>
</feature>
<feature type="domain" description="Lon N-terminal" evidence="7">
    <location>
        <begin position="273"/>
        <end position="516"/>
    </location>
</feature>
<keyword evidence="1" id="KW-0479">Metal-binding</keyword>
<dbReference type="InterPro" id="IPR015947">
    <property type="entry name" value="PUA-like_sf"/>
</dbReference>
<evidence type="ECO:0000259" key="7">
    <source>
        <dbReference type="PROSITE" id="PS51787"/>
    </source>
</evidence>
<dbReference type="GO" id="GO:0006508">
    <property type="term" value="P:proteolysis"/>
    <property type="evidence" value="ECO:0007669"/>
    <property type="project" value="UniProtKB-KW"/>
</dbReference>
<dbReference type="Pfam" id="PF13923">
    <property type="entry name" value="zf-C3HC4_2"/>
    <property type="match status" value="1"/>
</dbReference>
<evidence type="ECO:0000313" key="9">
    <source>
        <dbReference type="Proteomes" id="UP001175000"/>
    </source>
</evidence>
<dbReference type="PANTHER" id="PTHR23327:SF42">
    <property type="entry name" value="LON PEPTIDASE N-TERMINAL DOMAIN AND RING FINGER PROTEIN C14F5.10C"/>
    <property type="match status" value="1"/>
</dbReference>
<dbReference type="GO" id="GO:0008270">
    <property type="term" value="F:zinc ion binding"/>
    <property type="evidence" value="ECO:0007669"/>
    <property type="project" value="UniProtKB-KW"/>
</dbReference>
<keyword evidence="2 4" id="KW-0863">Zinc-finger</keyword>
<dbReference type="InterPro" id="IPR003111">
    <property type="entry name" value="Lon_prtase_N"/>
</dbReference>
<evidence type="ECO:0000256" key="4">
    <source>
        <dbReference type="PROSITE-ProRule" id="PRU00175"/>
    </source>
</evidence>
<evidence type="ECO:0000256" key="2">
    <source>
        <dbReference type="ARBA" id="ARBA00022771"/>
    </source>
</evidence>
<dbReference type="PROSITE" id="PS00518">
    <property type="entry name" value="ZF_RING_1"/>
    <property type="match status" value="1"/>
</dbReference>
<dbReference type="GO" id="GO:0008233">
    <property type="term" value="F:peptidase activity"/>
    <property type="evidence" value="ECO:0007669"/>
    <property type="project" value="UniProtKB-KW"/>
</dbReference>
<dbReference type="PANTHER" id="PTHR23327">
    <property type="entry name" value="RING FINGER PROTEIN 127"/>
    <property type="match status" value="1"/>
</dbReference>
<dbReference type="CDD" id="cd16514">
    <property type="entry name" value="RING-HC_LONFs_rpt2"/>
    <property type="match status" value="1"/>
</dbReference>
<dbReference type="Gene3D" id="2.30.130.40">
    <property type="entry name" value="LON domain-like"/>
    <property type="match status" value="1"/>
</dbReference>
<organism evidence="8 9">
    <name type="scientific">Immersiella caudata</name>
    <dbReference type="NCBI Taxonomy" id="314043"/>
    <lineage>
        <taxon>Eukaryota</taxon>
        <taxon>Fungi</taxon>
        <taxon>Dikarya</taxon>
        <taxon>Ascomycota</taxon>
        <taxon>Pezizomycotina</taxon>
        <taxon>Sordariomycetes</taxon>
        <taxon>Sordariomycetidae</taxon>
        <taxon>Sordariales</taxon>
        <taxon>Lasiosphaeriaceae</taxon>
        <taxon>Immersiella</taxon>
    </lineage>
</organism>
<evidence type="ECO:0000256" key="5">
    <source>
        <dbReference type="SAM" id="MobiDB-lite"/>
    </source>
</evidence>
<protein>
    <submittedName>
        <fullName evidence="8">ATP-dependent protease La domain-containing protein</fullName>
    </submittedName>
</protein>
<feature type="domain" description="RING-type" evidence="6">
    <location>
        <begin position="194"/>
        <end position="232"/>
    </location>
</feature>
<dbReference type="PROSITE" id="PS50089">
    <property type="entry name" value="ZF_RING_2"/>
    <property type="match status" value="1"/>
</dbReference>
<comment type="caution">
    <text evidence="8">The sequence shown here is derived from an EMBL/GenBank/DDBJ whole genome shotgun (WGS) entry which is preliminary data.</text>
</comment>
<evidence type="ECO:0000313" key="8">
    <source>
        <dbReference type="EMBL" id="KAK0623629.1"/>
    </source>
</evidence>
<proteinExistence type="predicted"/>
<dbReference type="EMBL" id="JAULSU010000003">
    <property type="protein sequence ID" value="KAK0623629.1"/>
    <property type="molecule type" value="Genomic_DNA"/>
</dbReference>
<dbReference type="Gene3D" id="3.30.40.10">
    <property type="entry name" value="Zinc/RING finger domain, C3HC4 (zinc finger)"/>
    <property type="match status" value="2"/>
</dbReference>
<evidence type="ECO:0000256" key="3">
    <source>
        <dbReference type="ARBA" id="ARBA00022833"/>
    </source>
</evidence>